<name>A0A8J6PBS8_9FLAO</name>
<reference evidence="2" key="1">
    <citation type="submission" date="2020-09" db="EMBL/GenBank/DDBJ databases">
        <title>Taishania pollutisoli gen. nov., sp. nov., Isolated from Tetrabromobisphenol A-Contaminated Soil.</title>
        <authorList>
            <person name="Chen Q."/>
        </authorList>
    </citation>
    <scope>NUCLEOTIDE SEQUENCE</scope>
    <source>
        <strain evidence="2">CZZ-1</strain>
    </source>
</reference>
<comment type="caution">
    <text evidence="2">The sequence shown here is derived from an EMBL/GenBank/DDBJ whole genome shotgun (WGS) entry which is preliminary data.</text>
</comment>
<dbReference type="RefSeq" id="WP_216713733.1">
    <property type="nucleotide sequence ID" value="NZ_JACVEL010000003.1"/>
</dbReference>
<dbReference type="Proteomes" id="UP000652681">
    <property type="component" value="Unassembled WGS sequence"/>
</dbReference>
<feature type="transmembrane region" description="Helical" evidence="1">
    <location>
        <begin position="128"/>
        <end position="145"/>
    </location>
</feature>
<accession>A0A8J6PBS8</accession>
<evidence type="ECO:0000313" key="2">
    <source>
        <dbReference type="EMBL" id="MBC9811967.1"/>
    </source>
</evidence>
<organism evidence="2 3">
    <name type="scientific">Taishania pollutisoli</name>
    <dbReference type="NCBI Taxonomy" id="2766479"/>
    <lineage>
        <taxon>Bacteria</taxon>
        <taxon>Pseudomonadati</taxon>
        <taxon>Bacteroidota</taxon>
        <taxon>Flavobacteriia</taxon>
        <taxon>Flavobacteriales</taxon>
        <taxon>Crocinitomicaceae</taxon>
        <taxon>Taishania</taxon>
    </lineage>
</organism>
<dbReference type="AlphaFoldDB" id="A0A8J6PBS8"/>
<evidence type="ECO:0000313" key="3">
    <source>
        <dbReference type="Proteomes" id="UP000652681"/>
    </source>
</evidence>
<keyword evidence="1" id="KW-0812">Transmembrane</keyword>
<gene>
    <name evidence="2" type="ORF">H9Y05_05695</name>
</gene>
<sequence length="149" mass="16776">MKNINAIVGGITLCSALSFGQTNVIALKSHAGTADELLEKEDNFGLPDPAYEYRYVDSVKYVKKEKIVINYRTYGVDTSFYTHEEDSMIQEHLKAIRLNPLYPEKTTFIGFPKEIEKLATERGVKQNSFSFLFILSILGAGGLVVRKTF</sequence>
<dbReference type="EMBL" id="JACVEL010000003">
    <property type="protein sequence ID" value="MBC9811967.1"/>
    <property type="molecule type" value="Genomic_DNA"/>
</dbReference>
<proteinExistence type="predicted"/>
<evidence type="ECO:0000256" key="1">
    <source>
        <dbReference type="SAM" id="Phobius"/>
    </source>
</evidence>
<keyword evidence="1" id="KW-0472">Membrane</keyword>
<keyword evidence="1" id="KW-1133">Transmembrane helix</keyword>
<keyword evidence="3" id="KW-1185">Reference proteome</keyword>
<protein>
    <submittedName>
        <fullName evidence="2">Uncharacterized protein</fullName>
    </submittedName>
</protein>